<evidence type="ECO:0000256" key="1">
    <source>
        <dbReference type="SAM" id="SignalP"/>
    </source>
</evidence>
<accession>A0ABS5CE89</accession>
<feature type="domain" description="SLH" evidence="2">
    <location>
        <begin position="20"/>
        <end position="84"/>
    </location>
</feature>
<keyword evidence="1" id="KW-0732">Signal</keyword>
<dbReference type="Pfam" id="PF00395">
    <property type="entry name" value="SLH"/>
    <property type="match status" value="2"/>
</dbReference>
<dbReference type="Proteomes" id="UP000673394">
    <property type="component" value="Unassembled WGS sequence"/>
</dbReference>
<name>A0ABS5CE89_9BACL</name>
<comment type="caution">
    <text evidence="3">The sequence shown here is derived from an EMBL/GenBank/DDBJ whole genome shotgun (WGS) entry which is preliminary data.</text>
</comment>
<evidence type="ECO:0000259" key="2">
    <source>
        <dbReference type="PROSITE" id="PS51272"/>
    </source>
</evidence>
<evidence type="ECO:0000313" key="4">
    <source>
        <dbReference type="Proteomes" id="UP000673394"/>
    </source>
</evidence>
<keyword evidence="4" id="KW-1185">Reference proteome</keyword>
<sequence>MLKRFALFTMMLLLFLSASQSVWAFSDIKNDPNEAKIAELQKMGILSGSGKNDVFQPKGKLTYAAGITMIVKGLGLNIDNIRFIKEPKVTDSFPKMKDDAWYANSFIIASLNGLEIPRDTDPSALMTREQFAHHLMKGILRQGDFAFIDLYVVMKDEADVEQTYMDSIQKLLILKIAQLDKEQKFSPKSAVTRSDAAGWLHGAIQFVKNTPPVPPVEEPVPFPLYDLQLSSKAVNSEITEVTVSAQAPNPGYGLRISSISFEGDQAIIHVEPIYPDKDKFYAQVITNVKAVTYIASGFKPVLGEAGASVGGSTGIIGGNGTSSGSPAPDMAVGQ</sequence>
<feature type="signal peptide" evidence="1">
    <location>
        <begin position="1"/>
        <end position="24"/>
    </location>
</feature>
<dbReference type="PROSITE" id="PS51272">
    <property type="entry name" value="SLH"/>
    <property type="match status" value="1"/>
</dbReference>
<proteinExistence type="predicted"/>
<dbReference type="EMBL" id="JAGKSP010000006">
    <property type="protein sequence ID" value="MBP3964300.1"/>
    <property type="molecule type" value="Genomic_DNA"/>
</dbReference>
<reference evidence="3 4" key="1">
    <citation type="submission" date="2021-04" db="EMBL/GenBank/DDBJ databases">
        <title>Paenibacillus sp. DLE-14 whole genome sequence.</title>
        <authorList>
            <person name="Ham Y.J."/>
        </authorList>
    </citation>
    <scope>NUCLEOTIDE SEQUENCE [LARGE SCALE GENOMIC DNA]</scope>
    <source>
        <strain evidence="3 4">DLE-14</strain>
    </source>
</reference>
<dbReference type="RefSeq" id="WP_210659498.1">
    <property type="nucleotide sequence ID" value="NZ_JAGKSP010000006.1"/>
</dbReference>
<dbReference type="InterPro" id="IPR001119">
    <property type="entry name" value="SLH_dom"/>
</dbReference>
<evidence type="ECO:0000313" key="3">
    <source>
        <dbReference type="EMBL" id="MBP3964300.1"/>
    </source>
</evidence>
<organism evidence="3 4">
    <name type="scientific">Paenibacillus lignilyticus</name>
    <dbReference type="NCBI Taxonomy" id="1172615"/>
    <lineage>
        <taxon>Bacteria</taxon>
        <taxon>Bacillati</taxon>
        <taxon>Bacillota</taxon>
        <taxon>Bacilli</taxon>
        <taxon>Bacillales</taxon>
        <taxon>Paenibacillaceae</taxon>
        <taxon>Paenibacillus</taxon>
    </lineage>
</organism>
<feature type="chain" id="PRO_5047368969" evidence="1">
    <location>
        <begin position="25"/>
        <end position="334"/>
    </location>
</feature>
<protein>
    <submittedName>
        <fullName evidence="3">S-layer homology domain-containing protein</fullName>
    </submittedName>
</protein>
<gene>
    <name evidence="3" type="ORF">I8J30_16415</name>
</gene>